<dbReference type="EMBL" id="CAJVPW010001404">
    <property type="protein sequence ID" value="CAG8483174.1"/>
    <property type="molecule type" value="Genomic_DNA"/>
</dbReference>
<evidence type="ECO:0000313" key="2">
    <source>
        <dbReference type="Proteomes" id="UP000789366"/>
    </source>
</evidence>
<dbReference type="Proteomes" id="UP000789366">
    <property type="component" value="Unassembled WGS sequence"/>
</dbReference>
<organism evidence="1 2">
    <name type="scientific">Cetraspora pellucida</name>
    <dbReference type="NCBI Taxonomy" id="1433469"/>
    <lineage>
        <taxon>Eukaryota</taxon>
        <taxon>Fungi</taxon>
        <taxon>Fungi incertae sedis</taxon>
        <taxon>Mucoromycota</taxon>
        <taxon>Glomeromycotina</taxon>
        <taxon>Glomeromycetes</taxon>
        <taxon>Diversisporales</taxon>
        <taxon>Gigasporaceae</taxon>
        <taxon>Cetraspora</taxon>
    </lineage>
</organism>
<reference evidence="1" key="1">
    <citation type="submission" date="2021-06" db="EMBL/GenBank/DDBJ databases">
        <authorList>
            <person name="Kallberg Y."/>
            <person name="Tangrot J."/>
            <person name="Rosling A."/>
        </authorList>
    </citation>
    <scope>NUCLEOTIDE SEQUENCE</scope>
    <source>
        <strain evidence="1">28 12/20/2015</strain>
    </source>
</reference>
<sequence>MSQLSKPKRTRTNATSACKNCRASHQRCESLSKEDICTHCRNNRLHCTYTLGRKRGPKPRFLNFQTPLNKLRETNIEEFQFSSHLYNNNIATPFFKTTDAFIDREPASNDPNTTPTNSYEITTEEFQSSYLNFETANTCTIPFFRTAEAMLNNQNTTQINSHEIVTEEFQFPSLNVEIPFPYDGVIIIPFRTTEAFINQEQAPNNPL</sequence>
<comment type="caution">
    <text evidence="1">The sequence shown here is derived from an EMBL/GenBank/DDBJ whole genome shotgun (WGS) entry which is preliminary data.</text>
</comment>
<evidence type="ECO:0000313" key="1">
    <source>
        <dbReference type="EMBL" id="CAG8483174.1"/>
    </source>
</evidence>
<gene>
    <name evidence="1" type="ORF">SPELUC_LOCUS2217</name>
</gene>
<proteinExistence type="predicted"/>
<name>A0ACA9KPL9_9GLOM</name>
<keyword evidence="2" id="KW-1185">Reference proteome</keyword>
<protein>
    <submittedName>
        <fullName evidence="1">8497_t:CDS:1</fullName>
    </submittedName>
</protein>
<accession>A0ACA9KPL9</accession>